<keyword evidence="2" id="KW-1185">Reference proteome</keyword>
<sequence length="76" mass="8060">MALSLAGVNYCSCGRTPCGCVATRFGEMAVGLQSQRFVSVDGGVAVVLCGYKIWQDGCRITVPQICICGCWSGRSY</sequence>
<dbReference type="Proteomes" id="UP001283361">
    <property type="component" value="Unassembled WGS sequence"/>
</dbReference>
<comment type="caution">
    <text evidence="1">The sequence shown here is derived from an EMBL/GenBank/DDBJ whole genome shotgun (WGS) entry which is preliminary data.</text>
</comment>
<protein>
    <submittedName>
        <fullName evidence="1">Uncharacterized protein</fullName>
    </submittedName>
</protein>
<organism evidence="1 2">
    <name type="scientific">Elysia crispata</name>
    <name type="common">lettuce slug</name>
    <dbReference type="NCBI Taxonomy" id="231223"/>
    <lineage>
        <taxon>Eukaryota</taxon>
        <taxon>Metazoa</taxon>
        <taxon>Spiralia</taxon>
        <taxon>Lophotrochozoa</taxon>
        <taxon>Mollusca</taxon>
        <taxon>Gastropoda</taxon>
        <taxon>Heterobranchia</taxon>
        <taxon>Euthyneura</taxon>
        <taxon>Panpulmonata</taxon>
        <taxon>Sacoglossa</taxon>
        <taxon>Placobranchoidea</taxon>
        <taxon>Plakobranchidae</taxon>
        <taxon>Elysia</taxon>
    </lineage>
</organism>
<dbReference type="AlphaFoldDB" id="A0AAE1D8E6"/>
<evidence type="ECO:0000313" key="2">
    <source>
        <dbReference type="Proteomes" id="UP001283361"/>
    </source>
</evidence>
<reference evidence="1" key="1">
    <citation type="journal article" date="2023" name="G3 (Bethesda)">
        <title>A reference genome for the long-term kleptoplast-retaining sea slug Elysia crispata morphotype clarki.</title>
        <authorList>
            <person name="Eastman K.E."/>
            <person name="Pendleton A.L."/>
            <person name="Shaikh M.A."/>
            <person name="Suttiyut T."/>
            <person name="Ogas R."/>
            <person name="Tomko P."/>
            <person name="Gavelis G."/>
            <person name="Widhalm J.R."/>
            <person name="Wisecaver J.H."/>
        </authorList>
    </citation>
    <scope>NUCLEOTIDE SEQUENCE</scope>
    <source>
        <strain evidence="1">ECLA1</strain>
    </source>
</reference>
<accession>A0AAE1D8E6</accession>
<evidence type="ECO:0000313" key="1">
    <source>
        <dbReference type="EMBL" id="KAK3761309.1"/>
    </source>
</evidence>
<dbReference type="EMBL" id="JAWDGP010004917">
    <property type="protein sequence ID" value="KAK3761309.1"/>
    <property type="molecule type" value="Genomic_DNA"/>
</dbReference>
<name>A0AAE1D8E6_9GAST</name>
<proteinExistence type="predicted"/>
<gene>
    <name evidence="1" type="ORF">RRG08_013768</name>
</gene>